<evidence type="ECO:0000256" key="6">
    <source>
        <dbReference type="ARBA" id="ARBA00044196"/>
    </source>
</evidence>
<dbReference type="AlphaFoldDB" id="A0A6S7KZU1"/>
<dbReference type="PANTHER" id="PTHR45989:SF1">
    <property type="entry name" value="TRANSLATION INITIATION FACTOR EIF-2B SUBUNIT GAMMA"/>
    <property type="match status" value="1"/>
</dbReference>
<dbReference type="Proteomes" id="UP001152795">
    <property type="component" value="Unassembled WGS sequence"/>
</dbReference>
<evidence type="ECO:0000256" key="4">
    <source>
        <dbReference type="ARBA" id="ARBA00022540"/>
    </source>
</evidence>
<evidence type="ECO:0000256" key="2">
    <source>
        <dbReference type="ARBA" id="ARBA00007878"/>
    </source>
</evidence>
<dbReference type="InterPro" id="IPR029044">
    <property type="entry name" value="Nucleotide-diphossugar_trans"/>
</dbReference>
<comment type="subcellular location">
    <subcellularLocation>
        <location evidence="1">Cytoplasm</location>
        <location evidence="1">Cytosol</location>
    </subcellularLocation>
</comment>
<evidence type="ECO:0000256" key="1">
    <source>
        <dbReference type="ARBA" id="ARBA00004514"/>
    </source>
</evidence>
<dbReference type="GO" id="GO:0002183">
    <property type="term" value="P:cytoplasmic translational initiation"/>
    <property type="evidence" value="ECO:0007669"/>
    <property type="project" value="TreeGrafter"/>
</dbReference>
<comment type="caution">
    <text evidence="9">The sequence shown here is derived from an EMBL/GenBank/DDBJ whole genome shotgun (WGS) entry which is preliminary data.</text>
</comment>
<keyword evidence="5" id="KW-0648">Protein biosynthesis</keyword>
<dbReference type="GO" id="GO:0003743">
    <property type="term" value="F:translation initiation factor activity"/>
    <property type="evidence" value="ECO:0007669"/>
    <property type="project" value="UniProtKB-KW"/>
</dbReference>
<sequence>MKIDIISIPDNSAMGTADSLRHIRDKIKKDVLVVSCDLIAEVNLHQLADIHRTYDATLTVLLASNENREKEKEENTKTKKKKDVLNQRDIIGLDGQQNRLLFLDAEDDLDEILILHKSLLKRFPFVNIKSNLVDGHLYILKKWVVDFLISNK</sequence>
<keyword evidence="4 9" id="KW-0396">Initiation factor</keyword>
<evidence type="ECO:0000256" key="7">
    <source>
        <dbReference type="ARBA" id="ARBA00044229"/>
    </source>
</evidence>
<dbReference type="OrthoDB" id="10250549at2759"/>
<comment type="similarity">
    <text evidence="2">Belongs to the eIF-2B gamma/epsilon subunits family.</text>
</comment>
<dbReference type="SUPFAM" id="SSF53448">
    <property type="entry name" value="Nucleotide-diphospho-sugar transferases"/>
    <property type="match status" value="1"/>
</dbReference>
<comment type="subunit">
    <text evidence="8">Component of the translation initiation factor 2B (eIF2B) complex which is a heterodecamer of two sets of five different subunits: alpha, beta, gamma, delta and epsilon. Subunits alpha, beta and delta comprise a regulatory subcomplex and subunits epsilon and gamma comprise a catalytic subcomplex. Within the complex, the hexameric regulatory complex resides at the center, with the two heterodimeric catalytic subcomplexes bound on opposite sides.</text>
</comment>
<name>A0A6S7KZU1_PARCT</name>
<dbReference type="GO" id="GO:0005829">
    <property type="term" value="C:cytosol"/>
    <property type="evidence" value="ECO:0007669"/>
    <property type="project" value="UniProtKB-SubCell"/>
</dbReference>
<protein>
    <recommendedName>
        <fullName evidence="6">Translation initiation factor eIF2B subunit gamma</fullName>
    </recommendedName>
    <alternativeName>
        <fullName evidence="7">eIF2B GDP-GTP exchange factor subunit gamma</fullName>
    </alternativeName>
</protein>
<dbReference type="EMBL" id="CACRXK020017943">
    <property type="protein sequence ID" value="CAB4031852.1"/>
    <property type="molecule type" value="Genomic_DNA"/>
</dbReference>
<proteinExistence type="inferred from homology"/>
<evidence type="ECO:0000313" key="10">
    <source>
        <dbReference type="Proteomes" id="UP001152795"/>
    </source>
</evidence>
<evidence type="ECO:0000256" key="8">
    <source>
        <dbReference type="ARBA" id="ARBA00046432"/>
    </source>
</evidence>
<dbReference type="GO" id="GO:0005085">
    <property type="term" value="F:guanyl-nucleotide exchange factor activity"/>
    <property type="evidence" value="ECO:0007669"/>
    <property type="project" value="TreeGrafter"/>
</dbReference>
<evidence type="ECO:0000256" key="3">
    <source>
        <dbReference type="ARBA" id="ARBA00022490"/>
    </source>
</evidence>
<dbReference type="PANTHER" id="PTHR45989">
    <property type="entry name" value="TRANSLATION INITIATION FACTOR EIF-2B SUBUNIT GAMMA"/>
    <property type="match status" value="1"/>
</dbReference>
<evidence type="ECO:0000313" key="9">
    <source>
        <dbReference type="EMBL" id="CAB4031852.1"/>
    </source>
</evidence>
<keyword evidence="3" id="KW-0963">Cytoplasm</keyword>
<accession>A0A6S7KZU1</accession>
<keyword evidence="10" id="KW-1185">Reference proteome</keyword>
<dbReference type="InterPro" id="IPR051960">
    <property type="entry name" value="eIF2B_gamma"/>
</dbReference>
<organism evidence="9 10">
    <name type="scientific">Paramuricea clavata</name>
    <name type="common">Red gorgonian</name>
    <name type="synonym">Violescent sea-whip</name>
    <dbReference type="NCBI Taxonomy" id="317549"/>
    <lineage>
        <taxon>Eukaryota</taxon>
        <taxon>Metazoa</taxon>
        <taxon>Cnidaria</taxon>
        <taxon>Anthozoa</taxon>
        <taxon>Octocorallia</taxon>
        <taxon>Malacalcyonacea</taxon>
        <taxon>Plexauridae</taxon>
        <taxon>Paramuricea</taxon>
    </lineage>
</organism>
<reference evidence="9" key="1">
    <citation type="submission" date="2020-04" db="EMBL/GenBank/DDBJ databases">
        <authorList>
            <person name="Alioto T."/>
            <person name="Alioto T."/>
            <person name="Gomez Garrido J."/>
        </authorList>
    </citation>
    <scope>NUCLEOTIDE SEQUENCE</scope>
    <source>
        <strain evidence="9">A484AB</strain>
    </source>
</reference>
<gene>
    <name evidence="9" type="ORF">PACLA_8A052267</name>
</gene>
<dbReference type="Gene3D" id="3.90.550.10">
    <property type="entry name" value="Spore Coat Polysaccharide Biosynthesis Protein SpsA, Chain A"/>
    <property type="match status" value="1"/>
</dbReference>
<dbReference type="GO" id="GO:0005851">
    <property type="term" value="C:eukaryotic translation initiation factor 2B complex"/>
    <property type="evidence" value="ECO:0007669"/>
    <property type="project" value="TreeGrafter"/>
</dbReference>
<evidence type="ECO:0000256" key="5">
    <source>
        <dbReference type="ARBA" id="ARBA00022917"/>
    </source>
</evidence>